<evidence type="ECO:0000259" key="11">
    <source>
        <dbReference type="Pfam" id="PF08696"/>
    </source>
</evidence>
<dbReference type="InterPro" id="IPR051827">
    <property type="entry name" value="Cas4_exonuclease"/>
</dbReference>
<dbReference type="GO" id="GO:0016787">
    <property type="term" value="F:hydrolase activity"/>
    <property type="evidence" value="ECO:0007669"/>
    <property type="project" value="UniProtKB-KW"/>
</dbReference>
<comment type="cofactor">
    <cofactor evidence="1">
        <name>[4Fe-4S] cluster</name>
        <dbReference type="ChEBI" id="CHEBI:49883"/>
    </cofactor>
</comment>
<evidence type="ECO:0000256" key="3">
    <source>
        <dbReference type="ARBA" id="ARBA00022722"/>
    </source>
</evidence>
<gene>
    <name evidence="12" type="ORF">M569_07103</name>
</gene>
<dbReference type="PANTHER" id="PTHR36531:SF6">
    <property type="entry name" value="DNA REPLICATION ATP-DEPENDENT HELICASE_NUCLEASE DNA2"/>
    <property type="match status" value="1"/>
</dbReference>
<feature type="non-terminal residue" evidence="12">
    <location>
        <position position="593"/>
    </location>
</feature>
<organism evidence="12 13">
    <name type="scientific">Genlisea aurea</name>
    <dbReference type="NCBI Taxonomy" id="192259"/>
    <lineage>
        <taxon>Eukaryota</taxon>
        <taxon>Viridiplantae</taxon>
        <taxon>Streptophyta</taxon>
        <taxon>Embryophyta</taxon>
        <taxon>Tracheophyta</taxon>
        <taxon>Spermatophyta</taxon>
        <taxon>Magnoliopsida</taxon>
        <taxon>eudicotyledons</taxon>
        <taxon>Gunneridae</taxon>
        <taxon>Pentapetalae</taxon>
        <taxon>asterids</taxon>
        <taxon>lamiids</taxon>
        <taxon>Lamiales</taxon>
        <taxon>Lentibulariaceae</taxon>
        <taxon>Genlisea</taxon>
    </lineage>
</organism>
<comment type="caution">
    <text evidence="12">The sequence shown here is derived from an EMBL/GenBank/DDBJ whole genome shotgun (WGS) entry which is preliminary data.</text>
</comment>
<dbReference type="Proteomes" id="UP000015453">
    <property type="component" value="Unassembled WGS sequence"/>
</dbReference>
<dbReference type="GO" id="GO:0005524">
    <property type="term" value="F:ATP binding"/>
    <property type="evidence" value="ECO:0007669"/>
    <property type="project" value="UniProtKB-KW"/>
</dbReference>
<sequence>LDGRTTILADSMSLNSMNLQQCSSKKVFLDFSPNGTYCVLSDLKAVQDVGSNGGMDQWGLRHHKEALIDHLDQVEDVISAEQSSCSTNPSMLDSQACSNGASDGNLENHEHLKKTHSSCLVLEVVNDFNHGFFFHTICIDLVSEKHVEGEPMCGHSSSKVLRLLDEQSGSELVSHLQDEWYFTTVAPGDTVHLIGEFDEQGRCDVNHQENFIIVHPDILVSSTRVSASFSCPRRTVLDMRLKHSEYSYAALMGTLLHQIFQAALISESPSKEFLEDYAIMACLRSLESLFACGVNENEVCKTLIESIPKILKWITSFRDPQNSTSPSIGFKSGEESKNIKISEVIDIEEMVWAPKYGMKGMIDASVRVVTGANSADTCETIMPLEFKTGKGNPMEHNAQVVLYTLLMSERYMTNIDHGLLYYLHTDITHGISVKRSDVVGLIMRRNELANDLLKASIAQQLPPLLQAHGGSAEGSGLGDDYESFISHLKTAHTCFLHKWERLIDLEAKHLEVVKKGNWYSDTSKNDEHPSYLSSMILDNSDQCEKLHSRGNRFVYRFVRSEQPLIEKKQKTDKSSRASPSYLECMFKIGDYVV</sequence>
<evidence type="ECO:0000256" key="5">
    <source>
        <dbReference type="ARBA" id="ARBA00022741"/>
    </source>
</evidence>
<dbReference type="GO" id="GO:0051536">
    <property type="term" value="F:iron-sulfur cluster binding"/>
    <property type="evidence" value="ECO:0007669"/>
    <property type="project" value="UniProtKB-KW"/>
</dbReference>
<evidence type="ECO:0000256" key="1">
    <source>
        <dbReference type="ARBA" id="ARBA00001966"/>
    </source>
</evidence>
<dbReference type="EMBL" id="AUSU01002984">
    <property type="protein sequence ID" value="EPS67671.1"/>
    <property type="molecule type" value="Genomic_DNA"/>
</dbReference>
<evidence type="ECO:0000256" key="2">
    <source>
        <dbReference type="ARBA" id="ARBA00007913"/>
    </source>
</evidence>
<protein>
    <recommendedName>
        <fullName evidence="11">DNA replication factor Dna2 N-terminal domain-containing protein</fullName>
    </recommendedName>
</protein>
<name>S8CS30_9LAMI</name>
<evidence type="ECO:0000256" key="9">
    <source>
        <dbReference type="ARBA" id="ARBA00023004"/>
    </source>
</evidence>
<evidence type="ECO:0000256" key="10">
    <source>
        <dbReference type="ARBA" id="ARBA00023014"/>
    </source>
</evidence>
<evidence type="ECO:0000256" key="7">
    <source>
        <dbReference type="ARBA" id="ARBA00022806"/>
    </source>
</evidence>
<keyword evidence="3" id="KW-0540">Nuclease</keyword>
<dbReference type="CDD" id="cd22318">
    <property type="entry name" value="DNA2_N-like"/>
    <property type="match status" value="1"/>
</dbReference>
<dbReference type="AlphaFoldDB" id="S8CS30"/>
<evidence type="ECO:0000313" key="12">
    <source>
        <dbReference type="EMBL" id="EPS67671.1"/>
    </source>
</evidence>
<keyword evidence="13" id="KW-1185">Reference proteome</keyword>
<comment type="similarity">
    <text evidence="2">Belongs to the DNA2/NAM7 helicase family.</text>
</comment>
<feature type="domain" description="DNA replication factor Dna2 N-terminal" evidence="11">
    <location>
        <begin position="166"/>
        <end position="368"/>
    </location>
</feature>
<dbReference type="OrthoDB" id="568486at2759"/>
<keyword evidence="4" id="KW-0479">Metal-binding</keyword>
<dbReference type="Pfam" id="PF08696">
    <property type="entry name" value="Dna2"/>
    <property type="match status" value="1"/>
</dbReference>
<keyword evidence="6" id="KW-0378">Hydrolase</keyword>
<evidence type="ECO:0000256" key="8">
    <source>
        <dbReference type="ARBA" id="ARBA00022840"/>
    </source>
</evidence>
<feature type="non-terminal residue" evidence="12">
    <location>
        <position position="1"/>
    </location>
</feature>
<evidence type="ECO:0000313" key="13">
    <source>
        <dbReference type="Proteomes" id="UP000015453"/>
    </source>
</evidence>
<dbReference type="GO" id="GO:0004386">
    <property type="term" value="F:helicase activity"/>
    <property type="evidence" value="ECO:0007669"/>
    <property type="project" value="UniProtKB-KW"/>
</dbReference>
<dbReference type="InterPro" id="IPR014808">
    <property type="entry name" value="DNA_replication_fac_Dna2_N"/>
</dbReference>
<keyword evidence="10" id="KW-0411">Iron-sulfur</keyword>
<dbReference type="Gene3D" id="3.90.320.10">
    <property type="match status" value="1"/>
</dbReference>
<keyword evidence="9" id="KW-0408">Iron</keyword>
<keyword evidence="5" id="KW-0547">Nucleotide-binding</keyword>
<proteinExistence type="inferred from homology"/>
<dbReference type="GO" id="GO:0046872">
    <property type="term" value="F:metal ion binding"/>
    <property type="evidence" value="ECO:0007669"/>
    <property type="project" value="UniProtKB-KW"/>
</dbReference>
<evidence type="ECO:0000256" key="6">
    <source>
        <dbReference type="ARBA" id="ARBA00022801"/>
    </source>
</evidence>
<dbReference type="InterPro" id="IPR011604">
    <property type="entry name" value="PDDEXK-like_dom_sf"/>
</dbReference>
<accession>S8CS30</accession>
<reference evidence="12 13" key="1">
    <citation type="journal article" date="2013" name="BMC Genomics">
        <title>The miniature genome of a carnivorous plant Genlisea aurea contains a low number of genes and short non-coding sequences.</title>
        <authorList>
            <person name="Leushkin E.V."/>
            <person name="Sutormin R.A."/>
            <person name="Nabieva E.R."/>
            <person name="Penin A.A."/>
            <person name="Kondrashov A.S."/>
            <person name="Logacheva M.D."/>
        </authorList>
    </citation>
    <scope>NUCLEOTIDE SEQUENCE [LARGE SCALE GENOMIC DNA]</scope>
</reference>
<dbReference type="GO" id="GO:0004518">
    <property type="term" value="F:nuclease activity"/>
    <property type="evidence" value="ECO:0007669"/>
    <property type="project" value="UniProtKB-KW"/>
</dbReference>
<keyword evidence="7" id="KW-0347">Helicase</keyword>
<evidence type="ECO:0000256" key="4">
    <source>
        <dbReference type="ARBA" id="ARBA00022723"/>
    </source>
</evidence>
<dbReference type="PANTHER" id="PTHR36531">
    <property type="entry name" value="CRISPR-ASSOCIATED EXONUCLEASE CAS4"/>
    <property type="match status" value="1"/>
</dbReference>
<keyword evidence="8" id="KW-0067">ATP-binding</keyword>